<organism evidence="13 14">
    <name type="scientific">Candidatus Wildermuthbacteria bacterium RIFCSPLOWO2_01_FULL_48_16</name>
    <dbReference type="NCBI Taxonomy" id="1802461"/>
    <lineage>
        <taxon>Bacteria</taxon>
        <taxon>Candidatus Wildermuthiibacteriota</taxon>
    </lineage>
</organism>
<evidence type="ECO:0000256" key="2">
    <source>
        <dbReference type="ARBA" id="ARBA00005801"/>
    </source>
</evidence>
<gene>
    <name evidence="13" type="ORF">A3B24_00785</name>
</gene>
<evidence type="ECO:0000256" key="7">
    <source>
        <dbReference type="ARBA" id="ARBA00023136"/>
    </source>
</evidence>
<dbReference type="PANTHER" id="PTHR30487:SF0">
    <property type="entry name" value="PREPILIN LEADER PEPTIDASE_N-METHYLTRANSFERASE-RELATED"/>
    <property type="match status" value="1"/>
</dbReference>
<dbReference type="InterPro" id="IPR000045">
    <property type="entry name" value="Prepilin_IV_endopep_pep"/>
</dbReference>
<evidence type="ECO:0000259" key="12">
    <source>
        <dbReference type="Pfam" id="PF06750"/>
    </source>
</evidence>
<accession>A0A1G2RK60</accession>
<evidence type="ECO:0000256" key="6">
    <source>
        <dbReference type="ARBA" id="ARBA00022989"/>
    </source>
</evidence>
<dbReference type="GO" id="GO:0008168">
    <property type="term" value="F:methyltransferase activity"/>
    <property type="evidence" value="ECO:0007669"/>
    <property type="project" value="UniProtKB-KW"/>
</dbReference>
<sequence>MVSFIVFVFGLVVGSFLNSVIYRLEQGESALKGRSYCPHCKHSLSWYDLIPLLSFVLLKGKCRYCKAPISWQYPLVELATGILFVATWPDQVIHNLAGPSLIYLWVVASLLIVIFVYDLKYYLIPDKVLYPALALVLAWRALESWNAGAFDFSLALGAVPALFFLALVLASKETWMGMGDAKLVLFMGLFLGWPNILVALFFAFLAGAAVGVSLMLLKKKHLGSKVPFGPFLIAGTFLALLAGDFFVDWYLSLLVY</sequence>
<dbReference type="EC" id="2.1.1.-" evidence="9"/>
<keyword evidence="4" id="KW-0997">Cell inner membrane</keyword>
<evidence type="ECO:0000313" key="14">
    <source>
        <dbReference type="Proteomes" id="UP000176917"/>
    </source>
</evidence>
<dbReference type="AlphaFoldDB" id="A0A1G2RK60"/>
<dbReference type="InterPro" id="IPR050882">
    <property type="entry name" value="Prepilin_peptidase/N-MTase"/>
</dbReference>
<comment type="caution">
    <text evidence="13">The sequence shown here is derived from an EMBL/GenBank/DDBJ whole genome shotgun (WGS) entry which is preliminary data.</text>
</comment>
<dbReference type="Pfam" id="PF01478">
    <property type="entry name" value="Peptidase_A24"/>
    <property type="match status" value="1"/>
</dbReference>
<dbReference type="PANTHER" id="PTHR30487">
    <property type="entry name" value="TYPE 4 PREPILIN-LIKE PROTEINS LEADER PEPTIDE-PROCESSING ENZYME"/>
    <property type="match status" value="1"/>
</dbReference>
<keyword evidence="9" id="KW-0378">Hydrolase</keyword>
<dbReference type="Gene3D" id="1.20.120.1220">
    <property type="match status" value="1"/>
</dbReference>
<keyword evidence="9" id="KW-0511">Multifunctional enzyme</keyword>
<dbReference type="Pfam" id="PF06750">
    <property type="entry name" value="A24_N_bact"/>
    <property type="match status" value="1"/>
</dbReference>
<comment type="subcellular location">
    <subcellularLocation>
        <location evidence="1">Cell inner membrane</location>
        <topology evidence="1">Multi-pass membrane protein</topology>
    </subcellularLocation>
    <subcellularLocation>
        <location evidence="9">Cell membrane</location>
        <topology evidence="9">Multi-pass membrane protein</topology>
    </subcellularLocation>
</comment>
<feature type="transmembrane region" description="Helical" evidence="10">
    <location>
        <begin position="152"/>
        <end position="171"/>
    </location>
</feature>
<evidence type="ECO:0000256" key="3">
    <source>
        <dbReference type="ARBA" id="ARBA00022475"/>
    </source>
</evidence>
<feature type="transmembrane region" description="Helical" evidence="10">
    <location>
        <begin position="71"/>
        <end position="89"/>
    </location>
</feature>
<dbReference type="InterPro" id="IPR010627">
    <property type="entry name" value="Prepilin_pept_A24_N"/>
</dbReference>
<reference evidence="13 14" key="1">
    <citation type="journal article" date="2016" name="Nat. Commun.">
        <title>Thousands of microbial genomes shed light on interconnected biogeochemical processes in an aquifer system.</title>
        <authorList>
            <person name="Anantharaman K."/>
            <person name="Brown C.T."/>
            <person name="Hug L.A."/>
            <person name="Sharon I."/>
            <person name="Castelle C.J."/>
            <person name="Probst A.J."/>
            <person name="Thomas B.C."/>
            <person name="Singh A."/>
            <person name="Wilkins M.J."/>
            <person name="Karaoz U."/>
            <person name="Brodie E.L."/>
            <person name="Williams K.H."/>
            <person name="Hubbard S.S."/>
            <person name="Banfield J.F."/>
        </authorList>
    </citation>
    <scope>NUCLEOTIDE SEQUENCE [LARGE SCALE GENOMIC DNA]</scope>
</reference>
<evidence type="ECO:0000256" key="5">
    <source>
        <dbReference type="ARBA" id="ARBA00022692"/>
    </source>
</evidence>
<keyword evidence="6 10" id="KW-1133">Transmembrane helix</keyword>
<dbReference type="GO" id="GO:0005886">
    <property type="term" value="C:plasma membrane"/>
    <property type="evidence" value="ECO:0007669"/>
    <property type="project" value="UniProtKB-SubCell"/>
</dbReference>
<proteinExistence type="inferred from homology"/>
<evidence type="ECO:0000256" key="1">
    <source>
        <dbReference type="ARBA" id="ARBA00004429"/>
    </source>
</evidence>
<evidence type="ECO:0000256" key="10">
    <source>
        <dbReference type="SAM" id="Phobius"/>
    </source>
</evidence>
<comment type="function">
    <text evidence="9">Plays an essential role in type IV pili and type II pseudopili formation by proteolytically removing the leader sequence from substrate proteins and subsequently monomethylating the alpha-amino group of the newly exposed N-terminal phenylalanine.</text>
</comment>
<keyword evidence="5 9" id="KW-0812">Transmembrane</keyword>
<evidence type="ECO:0000256" key="8">
    <source>
        <dbReference type="RuleBase" id="RU003793"/>
    </source>
</evidence>
<evidence type="ECO:0000256" key="4">
    <source>
        <dbReference type="ARBA" id="ARBA00022519"/>
    </source>
</evidence>
<comment type="catalytic activity">
    <reaction evidence="9">
        <text>Typically cleaves a -Gly-|-Phe- bond to release an N-terminal, basic peptide of 5-8 residues from type IV prepilin, and then N-methylates the new N-terminal amino group, the methyl donor being S-adenosyl-L-methionine.</text>
        <dbReference type="EC" id="3.4.23.43"/>
    </reaction>
</comment>
<dbReference type="EMBL" id="MHUG01000015">
    <property type="protein sequence ID" value="OHA73167.1"/>
    <property type="molecule type" value="Genomic_DNA"/>
</dbReference>
<feature type="transmembrane region" description="Helical" evidence="10">
    <location>
        <begin position="101"/>
        <end position="119"/>
    </location>
</feature>
<dbReference type="GO" id="GO:0004190">
    <property type="term" value="F:aspartic-type endopeptidase activity"/>
    <property type="evidence" value="ECO:0007669"/>
    <property type="project" value="UniProtKB-EC"/>
</dbReference>
<feature type="transmembrane region" description="Helical" evidence="10">
    <location>
        <begin position="183"/>
        <end position="216"/>
    </location>
</feature>
<comment type="similarity">
    <text evidence="2 8">Belongs to the peptidase A24 family.</text>
</comment>
<dbReference type="GO" id="GO:0006465">
    <property type="term" value="P:signal peptide processing"/>
    <property type="evidence" value="ECO:0007669"/>
    <property type="project" value="TreeGrafter"/>
</dbReference>
<feature type="domain" description="Prepilin peptidase A24 N-terminal" evidence="12">
    <location>
        <begin position="8"/>
        <end position="88"/>
    </location>
</feature>
<dbReference type="PRINTS" id="PR00864">
    <property type="entry name" value="PREPILNPTASE"/>
</dbReference>
<feature type="transmembrane region" description="Helical" evidence="10">
    <location>
        <begin position="228"/>
        <end position="251"/>
    </location>
</feature>
<name>A0A1G2RK60_9BACT</name>
<keyword evidence="9" id="KW-0489">Methyltransferase</keyword>
<evidence type="ECO:0000256" key="9">
    <source>
        <dbReference type="RuleBase" id="RU003794"/>
    </source>
</evidence>
<keyword evidence="7 10" id="KW-0472">Membrane</keyword>
<keyword evidence="3" id="KW-1003">Cell membrane</keyword>
<dbReference type="GO" id="GO:0032259">
    <property type="term" value="P:methylation"/>
    <property type="evidence" value="ECO:0007669"/>
    <property type="project" value="UniProtKB-KW"/>
</dbReference>
<keyword evidence="9" id="KW-0645">Protease</keyword>
<dbReference type="Proteomes" id="UP000176917">
    <property type="component" value="Unassembled WGS sequence"/>
</dbReference>
<dbReference type="STRING" id="1802461.A3B24_00785"/>
<feature type="domain" description="Prepilin type IV endopeptidase peptidase" evidence="11">
    <location>
        <begin position="105"/>
        <end position="212"/>
    </location>
</feature>
<dbReference type="EC" id="3.4.23.43" evidence="9"/>
<keyword evidence="9" id="KW-0808">Transferase</keyword>
<protein>
    <recommendedName>
        <fullName evidence="9">Prepilin leader peptidase/N-methyltransferase</fullName>
        <ecNumber evidence="9">2.1.1.-</ecNumber>
        <ecNumber evidence="9">3.4.23.43</ecNumber>
    </recommendedName>
</protein>
<dbReference type="InterPro" id="IPR014032">
    <property type="entry name" value="Peptidase_A24A_bac"/>
</dbReference>
<evidence type="ECO:0000259" key="11">
    <source>
        <dbReference type="Pfam" id="PF01478"/>
    </source>
</evidence>
<evidence type="ECO:0000313" key="13">
    <source>
        <dbReference type="EMBL" id="OHA73167.1"/>
    </source>
</evidence>